<protein>
    <submittedName>
        <fullName evidence="2">Uncharacterized protein</fullName>
    </submittedName>
</protein>
<name>A0A163JD46_DIDRA</name>
<dbReference type="Proteomes" id="UP000076837">
    <property type="component" value="Unassembled WGS sequence"/>
</dbReference>
<organism evidence="2 3">
    <name type="scientific">Didymella rabiei</name>
    <name type="common">Chickpea ascochyta blight fungus</name>
    <name type="synonym">Mycosphaerella rabiei</name>
    <dbReference type="NCBI Taxonomy" id="5454"/>
    <lineage>
        <taxon>Eukaryota</taxon>
        <taxon>Fungi</taxon>
        <taxon>Dikarya</taxon>
        <taxon>Ascomycota</taxon>
        <taxon>Pezizomycotina</taxon>
        <taxon>Dothideomycetes</taxon>
        <taxon>Pleosporomycetidae</taxon>
        <taxon>Pleosporales</taxon>
        <taxon>Pleosporineae</taxon>
        <taxon>Didymellaceae</taxon>
        <taxon>Ascochyta</taxon>
    </lineage>
</organism>
<keyword evidence="3" id="KW-1185">Reference proteome</keyword>
<dbReference type="AlphaFoldDB" id="A0A163JD46"/>
<sequence length="357" mass="40101">MYDAVLTNVGPSFGLNLQDSDGVKFRQKMTCSLMAINTNTIWNYTNPLAPVPRGFNPRPELRRDNTTLTMIIVGLNAVTYENKVKDPLFNATMLTEVKGLGSKGGRPIRTLHYQFCYKLASGKDECTELGELPLSIFLGNLPPPPNIDFSTFPNANEMQKTILRLITTSAYEFNIANVALDLLTGFLERTPISKEGCPMINAEKQLCKMQKMRKSGKVPNRNANVFGLSFIIAFFVLVAILDIFILKFKIYFSKFRAALSPRIDCWIQDGIWQLQRRAYEGEGYRSWTDLEADIPLTDEKTLKDLSILWLPGKSPALRGHALRDPAVNFGDTCDSTSTFAPFTIVEAEWGDRDSRAC</sequence>
<feature type="transmembrane region" description="Helical" evidence="1">
    <location>
        <begin position="225"/>
        <end position="246"/>
    </location>
</feature>
<keyword evidence="1" id="KW-0472">Membrane</keyword>
<accession>A0A163JD46</accession>
<proteinExistence type="predicted"/>
<keyword evidence="1" id="KW-1133">Transmembrane helix</keyword>
<dbReference type="EMBL" id="JYNV01000110">
    <property type="protein sequence ID" value="KZM26287.1"/>
    <property type="molecule type" value="Genomic_DNA"/>
</dbReference>
<evidence type="ECO:0000313" key="3">
    <source>
        <dbReference type="Proteomes" id="UP000076837"/>
    </source>
</evidence>
<evidence type="ECO:0000313" key="2">
    <source>
        <dbReference type="EMBL" id="KZM26287.1"/>
    </source>
</evidence>
<keyword evidence="1" id="KW-0812">Transmembrane</keyword>
<reference evidence="2 3" key="1">
    <citation type="journal article" date="2016" name="Sci. Rep.">
        <title>Draft genome sequencing and secretome analysis of fungal phytopathogen Ascochyta rabiei provides insight into the necrotrophic effector repertoire.</title>
        <authorList>
            <person name="Verma S."/>
            <person name="Gazara R.K."/>
            <person name="Nizam S."/>
            <person name="Parween S."/>
            <person name="Chattopadhyay D."/>
            <person name="Verma P.K."/>
        </authorList>
    </citation>
    <scope>NUCLEOTIDE SEQUENCE [LARGE SCALE GENOMIC DNA]</scope>
    <source>
        <strain evidence="2 3">ArDII</strain>
    </source>
</reference>
<comment type="caution">
    <text evidence="2">The sequence shown here is derived from an EMBL/GenBank/DDBJ whole genome shotgun (WGS) entry which is preliminary data.</text>
</comment>
<evidence type="ECO:0000256" key="1">
    <source>
        <dbReference type="SAM" id="Phobius"/>
    </source>
</evidence>
<gene>
    <name evidence="2" type="ORF">ST47_g2591</name>
</gene>